<dbReference type="OrthoDB" id="10432584at2759"/>
<dbReference type="AlphaFoldDB" id="A0A5N6XPD7"/>
<proteinExistence type="predicted"/>
<protein>
    <recommendedName>
        <fullName evidence="1">DUF6699 domain-containing protein</fullName>
    </recommendedName>
</protein>
<feature type="domain" description="DUF6699" evidence="1">
    <location>
        <begin position="30"/>
        <end position="103"/>
    </location>
</feature>
<name>A0A5N6XPD7_9EURO</name>
<gene>
    <name evidence="2" type="ORF">BDV24DRAFT_169569</name>
</gene>
<reference evidence="2" key="1">
    <citation type="submission" date="2019-04" db="EMBL/GenBank/DDBJ databases">
        <title>Friends and foes A comparative genomics study of 23 Aspergillus species from section Flavi.</title>
        <authorList>
            <consortium name="DOE Joint Genome Institute"/>
            <person name="Kjaerbolling I."/>
            <person name="Vesth T."/>
            <person name="Frisvad J.C."/>
            <person name="Nybo J.L."/>
            <person name="Theobald S."/>
            <person name="Kildgaard S."/>
            <person name="Isbrandt T."/>
            <person name="Kuo A."/>
            <person name="Sato A."/>
            <person name="Lyhne E.K."/>
            <person name="Kogle M.E."/>
            <person name="Wiebenga A."/>
            <person name="Kun R.S."/>
            <person name="Lubbers R.J."/>
            <person name="Makela M.R."/>
            <person name="Barry K."/>
            <person name="Chovatia M."/>
            <person name="Clum A."/>
            <person name="Daum C."/>
            <person name="Haridas S."/>
            <person name="He G."/>
            <person name="LaButti K."/>
            <person name="Lipzen A."/>
            <person name="Mondo S."/>
            <person name="Riley R."/>
            <person name="Salamov A."/>
            <person name="Simmons B.A."/>
            <person name="Magnuson J.K."/>
            <person name="Henrissat B."/>
            <person name="Mortensen U.H."/>
            <person name="Larsen T.O."/>
            <person name="Devries R.P."/>
            <person name="Grigoriev I.V."/>
            <person name="Machida M."/>
            <person name="Baker S.E."/>
            <person name="Andersen M.R."/>
        </authorList>
    </citation>
    <scope>NUCLEOTIDE SEQUENCE</scope>
    <source>
        <strain evidence="2">CBS 117612</strain>
    </source>
</reference>
<dbReference type="Proteomes" id="UP000325558">
    <property type="component" value="Unassembled WGS sequence"/>
</dbReference>
<sequence length="146" mass="16822">MAQSKTRSYKKLQIDTRWYTDNEDKLRNVRWNAKDPPEDARQILDNGDELEVNLSERVFYGPVHLLLDSRYGHFEWTLPITDDPGKNVTIRDVLQAIHDHIKAYEEACAEGDERGWDACFGMGDAVFFGGLFFYSTGVWTVHMGSC</sequence>
<dbReference type="Pfam" id="PF20415">
    <property type="entry name" value="DUF6699"/>
    <property type="match status" value="1"/>
</dbReference>
<dbReference type="InterPro" id="IPR046522">
    <property type="entry name" value="DUF6699"/>
</dbReference>
<dbReference type="EMBL" id="ML737231">
    <property type="protein sequence ID" value="KAE8335095.1"/>
    <property type="molecule type" value="Genomic_DNA"/>
</dbReference>
<organism evidence="2">
    <name type="scientific">Aspergillus arachidicola</name>
    <dbReference type="NCBI Taxonomy" id="656916"/>
    <lineage>
        <taxon>Eukaryota</taxon>
        <taxon>Fungi</taxon>
        <taxon>Dikarya</taxon>
        <taxon>Ascomycota</taxon>
        <taxon>Pezizomycotina</taxon>
        <taxon>Eurotiomycetes</taxon>
        <taxon>Eurotiomycetidae</taxon>
        <taxon>Eurotiales</taxon>
        <taxon>Aspergillaceae</taxon>
        <taxon>Aspergillus</taxon>
        <taxon>Aspergillus subgen. Circumdati</taxon>
    </lineage>
</organism>
<accession>A0A5N6XPD7</accession>
<evidence type="ECO:0000259" key="1">
    <source>
        <dbReference type="Pfam" id="PF20415"/>
    </source>
</evidence>
<evidence type="ECO:0000313" key="2">
    <source>
        <dbReference type="EMBL" id="KAE8335095.1"/>
    </source>
</evidence>